<name>A0ABX8J4P9_9BACT</name>
<reference evidence="1 2" key="1">
    <citation type="submission" date="2021-06" db="EMBL/GenBank/DDBJ databases">
        <title>Gemonas diversity in paddy soil.</title>
        <authorList>
            <person name="Liu G."/>
        </authorList>
    </citation>
    <scope>NUCLEOTIDE SEQUENCE [LARGE SCALE GENOMIC DNA]</scope>
    <source>
        <strain evidence="1 2">RG10</strain>
    </source>
</reference>
<evidence type="ECO:0000313" key="2">
    <source>
        <dbReference type="Proteomes" id="UP000683557"/>
    </source>
</evidence>
<keyword evidence="2" id="KW-1185">Reference proteome</keyword>
<gene>
    <name evidence="1" type="ORF">KP004_20065</name>
</gene>
<organism evidence="1 2">
    <name type="scientific">Geomonas oryzisoli</name>
    <dbReference type="NCBI Taxonomy" id="2847992"/>
    <lineage>
        <taxon>Bacteria</taxon>
        <taxon>Pseudomonadati</taxon>
        <taxon>Thermodesulfobacteriota</taxon>
        <taxon>Desulfuromonadia</taxon>
        <taxon>Geobacterales</taxon>
        <taxon>Geobacteraceae</taxon>
        <taxon>Geomonas</taxon>
    </lineage>
</organism>
<dbReference type="RefSeq" id="WP_216800145.1">
    <property type="nucleotide sequence ID" value="NZ_CP076723.1"/>
</dbReference>
<evidence type="ECO:0000313" key="1">
    <source>
        <dbReference type="EMBL" id="QWV93428.1"/>
    </source>
</evidence>
<sequence>MRGPTVRYSIRLSAELNEALEGICARRRNLTKKAIIEAALKEYLYPEGADKRELEFSRFMDRIEKRLKAEERYLEIVGETLSLYIRVWLTQTRELPEEQQELAKRIGGKRYRRFLEILGENLRQGKSIFEELPGEVYCGEDAFFEAGEEEISGEGVTA</sequence>
<protein>
    <recommendedName>
        <fullName evidence="3">Ribbon-helix-helix protein, CopG family</fullName>
    </recommendedName>
</protein>
<dbReference type="EMBL" id="CP076723">
    <property type="protein sequence ID" value="QWV93428.1"/>
    <property type="molecule type" value="Genomic_DNA"/>
</dbReference>
<proteinExistence type="predicted"/>
<evidence type="ECO:0008006" key="3">
    <source>
        <dbReference type="Google" id="ProtNLM"/>
    </source>
</evidence>
<dbReference type="Proteomes" id="UP000683557">
    <property type="component" value="Chromosome"/>
</dbReference>
<accession>A0ABX8J4P9</accession>